<dbReference type="EMBL" id="BAABYW010000001">
    <property type="protein sequence ID" value="GAA6408573.1"/>
    <property type="molecule type" value="Genomic_DNA"/>
</dbReference>
<dbReference type="CDD" id="cd09113">
    <property type="entry name" value="PLDc_ymdC_like_2"/>
    <property type="match status" value="1"/>
</dbReference>
<dbReference type="PROSITE" id="PS50035">
    <property type="entry name" value="PLD"/>
    <property type="match status" value="2"/>
</dbReference>
<dbReference type="PANTHER" id="PTHR21248">
    <property type="entry name" value="CARDIOLIPIN SYNTHASE"/>
    <property type="match status" value="1"/>
</dbReference>
<dbReference type="SMART" id="SM00155">
    <property type="entry name" value="PLDc"/>
    <property type="match status" value="2"/>
</dbReference>
<dbReference type="RefSeq" id="WP_390405854.1">
    <property type="nucleotide sequence ID" value="NZ_BAABYW010000001.1"/>
</dbReference>
<reference evidence="2 3" key="1">
    <citation type="submission" date="2024-04" db="EMBL/GenBank/DDBJ databases">
        <title>Defined microbial consortia suppress multidrug-resistant proinflammatory Enterobacteriaceae via ecological control.</title>
        <authorList>
            <person name="Furuichi M."/>
            <person name="Kawaguchi T."/>
            <person name="Pust M."/>
            <person name="Yasuma K."/>
            <person name="Plichta D."/>
            <person name="Hasegawa N."/>
            <person name="Ohya T."/>
            <person name="Bhattarai S."/>
            <person name="Sasajima S."/>
            <person name="Aoto Y."/>
            <person name="Tuganbaev T."/>
            <person name="Yaginuma M."/>
            <person name="Ueda M."/>
            <person name="Okahashi N."/>
            <person name="Amafuji K."/>
            <person name="Kiridooshi Y."/>
            <person name="Sugita K."/>
            <person name="Strazar M."/>
            <person name="Skelly A."/>
            <person name="Suda W."/>
            <person name="Hattori M."/>
            <person name="Nakamoto N."/>
            <person name="Caballero S."/>
            <person name="Norman J."/>
            <person name="Olle B."/>
            <person name="Tanoue T."/>
            <person name="Arita M."/>
            <person name="Bucci V."/>
            <person name="Atarashi K."/>
            <person name="Xavier R."/>
            <person name="Honda K."/>
        </authorList>
    </citation>
    <scope>NUCLEOTIDE SEQUENCE [LARGE SCALE GENOMIC DNA]</scope>
    <source>
        <strain evidence="3">k04-0078-D8-1</strain>
    </source>
</reference>
<sequence length="478" mass="55386">MKRFKIRWLLFVLAFFLVYLIAGAVGPFLYYKKVAEETKKNFSASDCYSDTAGVDRAMLLETNKSAWDERIRLFHQAKERIILSTFDMRDGKSTRDLLAVLYHKAEEGIKIKILVDGVSGTIRMEENELFYALSSHPNVEIKIYNKLNVAMPWKTQGRMHDKYVIVDELAYILGGRNTFDYFIGDYPNKNMSYDREVLIYNTDPQQRQGDKSSLYQVEAYFSHMWKKKECRLFHDEESLSKDEKVKSMIDMLTKRYEKLKTENPDLFKPCDYDLMTCETNKVTLLSNPTGIYGKEPVLFYELSELMKQAKERVIIHTPYVVLNGYMKRELTEIAGKVPDSRMVINSVENGDNFMASSDYLYRKKGVYNTGLSLLEYDGGVSYHGKSVVIDEDMSIIGSYNMDLRSTYVDTELMLAVQSKELTEELTGYMDAMEKDCRVVTGPDTYEVPEHIRVEEIGVWKKIAMRVVGLIMQPFRSLV</sequence>
<gene>
    <name evidence="2" type="ORF">K040078D81_26900</name>
</gene>
<dbReference type="PIRSF" id="PIRSF000850">
    <property type="entry name" value="Phospholipase_D_PSS"/>
    <property type="match status" value="1"/>
</dbReference>
<protein>
    <submittedName>
        <fullName evidence="2">Phospholipase D family protein</fullName>
    </submittedName>
</protein>
<dbReference type="PANTHER" id="PTHR21248:SF12">
    <property type="entry name" value="CARDIOLIPIN SYNTHASE C"/>
    <property type="match status" value="1"/>
</dbReference>
<dbReference type="InterPro" id="IPR025202">
    <property type="entry name" value="PLD-like_dom"/>
</dbReference>
<evidence type="ECO:0000313" key="3">
    <source>
        <dbReference type="Proteomes" id="UP001600943"/>
    </source>
</evidence>
<feature type="domain" description="PLD phosphodiesterase" evidence="1">
    <location>
        <begin position="155"/>
        <end position="177"/>
    </location>
</feature>
<accession>A0ABQ0BAT7</accession>
<comment type="caution">
    <text evidence="2">The sequence shown here is derived from an EMBL/GenBank/DDBJ whole genome shotgun (WGS) entry which is preliminary data.</text>
</comment>
<evidence type="ECO:0000259" key="1">
    <source>
        <dbReference type="PROSITE" id="PS50035"/>
    </source>
</evidence>
<proteinExistence type="predicted"/>
<dbReference type="Gene3D" id="3.30.870.10">
    <property type="entry name" value="Endonuclease Chain A"/>
    <property type="match status" value="2"/>
</dbReference>
<dbReference type="InterPro" id="IPR001736">
    <property type="entry name" value="PLipase_D/transphosphatidylase"/>
</dbReference>
<organism evidence="2 3">
    <name type="scientific">Blautia hominis</name>
    <dbReference type="NCBI Taxonomy" id="2025493"/>
    <lineage>
        <taxon>Bacteria</taxon>
        <taxon>Bacillati</taxon>
        <taxon>Bacillota</taxon>
        <taxon>Clostridia</taxon>
        <taxon>Lachnospirales</taxon>
        <taxon>Lachnospiraceae</taxon>
        <taxon>Blautia</taxon>
    </lineage>
</organism>
<name>A0ABQ0BAT7_9FIRM</name>
<dbReference type="Proteomes" id="UP001600943">
    <property type="component" value="Unassembled WGS sequence"/>
</dbReference>
<feature type="domain" description="PLD phosphodiesterase" evidence="1">
    <location>
        <begin position="378"/>
        <end position="405"/>
    </location>
</feature>
<evidence type="ECO:0000313" key="2">
    <source>
        <dbReference type="EMBL" id="GAA6408573.1"/>
    </source>
</evidence>
<keyword evidence="3" id="KW-1185">Reference proteome</keyword>
<dbReference type="Pfam" id="PF13091">
    <property type="entry name" value="PLDc_2"/>
    <property type="match status" value="2"/>
</dbReference>
<dbReference type="SUPFAM" id="SSF56024">
    <property type="entry name" value="Phospholipase D/nuclease"/>
    <property type="match status" value="2"/>
</dbReference>